<dbReference type="Proteomes" id="UP001163603">
    <property type="component" value="Chromosome 7"/>
</dbReference>
<proteinExistence type="predicted"/>
<gene>
    <name evidence="1" type="ORF">Pint_26179</name>
</gene>
<accession>A0ACC0YB42</accession>
<organism evidence="1 2">
    <name type="scientific">Pistacia integerrima</name>
    <dbReference type="NCBI Taxonomy" id="434235"/>
    <lineage>
        <taxon>Eukaryota</taxon>
        <taxon>Viridiplantae</taxon>
        <taxon>Streptophyta</taxon>
        <taxon>Embryophyta</taxon>
        <taxon>Tracheophyta</taxon>
        <taxon>Spermatophyta</taxon>
        <taxon>Magnoliopsida</taxon>
        <taxon>eudicotyledons</taxon>
        <taxon>Gunneridae</taxon>
        <taxon>Pentapetalae</taxon>
        <taxon>rosids</taxon>
        <taxon>malvids</taxon>
        <taxon>Sapindales</taxon>
        <taxon>Anacardiaceae</taxon>
        <taxon>Pistacia</taxon>
    </lineage>
</organism>
<evidence type="ECO:0000313" key="2">
    <source>
        <dbReference type="Proteomes" id="UP001163603"/>
    </source>
</evidence>
<reference evidence="2" key="1">
    <citation type="journal article" date="2023" name="G3 (Bethesda)">
        <title>Genome assembly and association tests identify interacting loci associated with vigor, precocity, and sex in interspecific pistachio rootstocks.</title>
        <authorList>
            <person name="Palmer W."/>
            <person name="Jacygrad E."/>
            <person name="Sagayaradj S."/>
            <person name="Cavanaugh K."/>
            <person name="Han R."/>
            <person name="Bertier L."/>
            <person name="Beede B."/>
            <person name="Kafkas S."/>
            <person name="Golino D."/>
            <person name="Preece J."/>
            <person name="Michelmore R."/>
        </authorList>
    </citation>
    <scope>NUCLEOTIDE SEQUENCE [LARGE SCALE GENOMIC DNA]</scope>
</reference>
<comment type="caution">
    <text evidence="1">The sequence shown here is derived from an EMBL/GenBank/DDBJ whole genome shotgun (WGS) entry which is preliminary data.</text>
</comment>
<dbReference type="EMBL" id="CM047742">
    <property type="protein sequence ID" value="KAJ0034310.1"/>
    <property type="molecule type" value="Genomic_DNA"/>
</dbReference>
<name>A0ACC0YB42_9ROSI</name>
<evidence type="ECO:0000313" key="1">
    <source>
        <dbReference type="EMBL" id="KAJ0034310.1"/>
    </source>
</evidence>
<sequence length="201" mass="23008">MICRKRSWTPEMRRLDVFSNILQCKSYFALDLLEKDITGSQSSKWYQSPLSQGTCERCERLLNFVNEFGRGAAVKPKVLEMTPIGRSEGEESLACNVLEGEEDLQDDNLQEFRRQDRREESKDVLRLQLKLGDKELYNPKVKCHESSKCGSKSGCKVGCRVGCKVARVVASLVARVATRLVTGLAARQQFWHDKPWRHEEP</sequence>
<protein>
    <submittedName>
        <fullName evidence="1">Uncharacterized protein</fullName>
    </submittedName>
</protein>
<keyword evidence="2" id="KW-1185">Reference proteome</keyword>